<dbReference type="InterPro" id="IPR039315">
    <property type="entry name" value="CheW"/>
</dbReference>
<sequence>MSIKIDDCWNRIGVRGDSTCPKLQDYFRCLNCPTYAAGASALLDRPMTAEDLISDWGQGAQSLARSETAVSALIFRAGVEWLALPTDAIIEVAEQRTIHTLPHQTNRAILGLSNIRGSLLLCVSLTQMLGAERGEAADIQRLLVVGHQGQTLVFPVDEVLGVQRYTQAELQTVPSTVAQSHTTYTQAMIVSKDKKIGLLDCNLLFYALNRSLT</sequence>
<dbReference type="PANTHER" id="PTHR22617">
    <property type="entry name" value="CHEMOTAXIS SENSOR HISTIDINE KINASE-RELATED"/>
    <property type="match status" value="1"/>
</dbReference>
<evidence type="ECO:0000256" key="3">
    <source>
        <dbReference type="ARBA" id="ARBA00022490"/>
    </source>
</evidence>
<dbReference type="InterPro" id="IPR036061">
    <property type="entry name" value="CheW-like_dom_sf"/>
</dbReference>
<keyword evidence="3" id="KW-0963">Cytoplasm</keyword>
<gene>
    <name evidence="5" type="ORF">IXC47_10905</name>
</gene>
<organism evidence="5 6">
    <name type="scientific">Herminiimonas contaminans</name>
    <dbReference type="NCBI Taxonomy" id="1111140"/>
    <lineage>
        <taxon>Bacteria</taxon>
        <taxon>Pseudomonadati</taxon>
        <taxon>Pseudomonadota</taxon>
        <taxon>Betaproteobacteria</taxon>
        <taxon>Burkholderiales</taxon>
        <taxon>Oxalobacteraceae</taxon>
        <taxon>Herminiimonas</taxon>
    </lineage>
</organism>
<evidence type="ECO:0000259" key="4">
    <source>
        <dbReference type="PROSITE" id="PS50851"/>
    </source>
</evidence>
<feature type="domain" description="CheW-like" evidence="4">
    <location>
        <begin position="69"/>
        <end position="210"/>
    </location>
</feature>
<evidence type="ECO:0000313" key="5">
    <source>
        <dbReference type="EMBL" id="MBF8178192.1"/>
    </source>
</evidence>
<evidence type="ECO:0000256" key="1">
    <source>
        <dbReference type="ARBA" id="ARBA00004496"/>
    </source>
</evidence>
<dbReference type="Gene3D" id="2.30.30.40">
    <property type="entry name" value="SH3 Domains"/>
    <property type="match status" value="1"/>
</dbReference>
<proteinExistence type="predicted"/>
<comment type="subcellular location">
    <subcellularLocation>
        <location evidence="1">Cytoplasm</location>
    </subcellularLocation>
</comment>
<comment type="caution">
    <text evidence="5">The sequence shown here is derived from an EMBL/GenBank/DDBJ whole genome shotgun (WGS) entry which is preliminary data.</text>
</comment>
<dbReference type="SMART" id="SM00260">
    <property type="entry name" value="CheW"/>
    <property type="match status" value="1"/>
</dbReference>
<dbReference type="EMBL" id="JADOEL010000007">
    <property type="protein sequence ID" value="MBF8178192.1"/>
    <property type="molecule type" value="Genomic_DNA"/>
</dbReference>
<dbReference type="Proteomes" id="UP000657372">
    <property type="component" value="Unassembled WGS sequence"/>
</dbReference>
<dbReference type="Pfam" id="PF01584">
    <property type="entry name" value="CheW"/>
    <property type="match status" value="1"/>
</dbReference>
<evidence type="ECO:0000256" key="2">
    <source>
        <dbReference type="ARBA" id="ARBA00021483"/>
    </source>
</evidence>
<dbReference type="PROSITE" id="PS50851">
    <property type="entry name" value="CHEW"/>
    <property type="match status" value="1"/>
</dbReference>
<protein>
    <recommendedName>
        <fullName evidence="2">Chemotaxis protein CheW</fullName>
    </recommendedName>
</protein>
<dbReference type="InterPro" id="IPR002545">
    <property type="entry name" value="CheW-lke_dom"/>
</dbReference>
<dbReference type="Gene3D" id="2.40.50.180">
    <property type="entry name" value="CheA-289, Domain 4"/>
    <property type="match status" value="1"/>
</dbReference>
<name>A0ABS0ETN5_9BURK</name>
<evidence type="ECO:0000313" key="6">
    <source>
        <dbReference type="Proteomes" id="UP000657372"/>
    </source>
</evidence>
<dbReference type="SUPFAM" id="SSF50341">
    <property type="entry name" value="CheW-like"/>
    <property type="match status" value="1"/>
</dbReference>
<dbReference type="PANTHER" id="PTHR22617:SF45">
    <property type="entry name" value="CHEMOTAXIS PROTEIN CHEW"/>
    <property type="match status" value="1"/>
</dbReference>
<keyword evidence="6" id="KW-1185">Reference proteome</keyword>
<accession>A0ABS0ETN5</accession>
<reference evidence="5 6" key="1">
    <citation type="submission" date="2020-11" db="EMBL/GenBank/DDBJ databases">
        <title>WGS of Herminiimonas contaminans strain Marseille-Q4544 isolated from planarians Schmidtea mediterranea.</title>
        <authorList>
            <person name="Kangale L."/>
        </authorList>
    </citation>
    <scope>NUCLEOTIDE SEQUENCE [LARGE SCALE GENOMIC DNA]</scope>
    <source>
        <strain evidence="5 6">Marseille-Q4544</strain>
    </source>
</reference>